<sequence>MKKGFVIGIGICLFVFLIAFETMFAQQIKEWFSSSSRVTEVVEEPEEQTGDREELLAAEENHSPSIDAIGLIGMREEEVRQQYGEPARIDPSAYGYDWWIYPLSELSYMQVGIDDAQVVTAFIAGDLLGDLGFLDRGESYAEINESLSFAKEVDVNWSFRFQLSDEDLQMRPLIQLEDQWLQLYFDTFTGELSSVRLLTEEVLLLQRPYSVTYRGDLPDAPELTAQQWAEIEEGEARQIFDLTNLIRHQHGLAPVEWDAEVANVAYLHSKDMNQGNYFSHTSPTYGELGDRFENGGIPFRAVGENIAAKYVDGIAAVEGWLNSEGHRATLLHEEFTHLGVGVYQDYYTQNFMTPFEL</sequence>
<dbReference type="CDD" id="cd05379">
    <property type="entry name" value="CAP_bacterial"/>
    <property type="match status" value="1"/>
</dbReference>
<keyword evidence="4" id="KW-1185">Reference proteome</keyword>
<dbReference type="PANTHER" id="PTHR31157">
    <property type="entry name" value="SCP DOMAIN-CONTAINING PROTEIN"/>
    <property type="match status" value="1"/>
</dbReference>
<evidence type="ECO:0000259" key="2">
    <source>
        <dbReference type="Pfam" id="PF14504"/>
    </source>
</evidence>
<dbReference type="Pfam" id="PF00188">
    <property type="entry name" value="CAP"/>
    <property type="match status" value="1"/>
</dbReference>
<feature type="domain" description="CAP-associated" evidence="2">
    <location>
        <begin position="72"/>
        <end position="209"/>
    </location>
</feature>
<dbReference type="PANTHER" id="PTHR31157:SF26">
    <property type="entry name" value="SCP-LIKE EXTRACELLULAR PROTEIN"/>
    <property type="match status" value="1"/>
</dbReference>
<protein>
    <submittedName>
        <fullName evidence="3">CAP domain-containing protein</fullName>
    </submittedName>
</protein>
<dbReference type="InterPro" id="IPR014044">
    <property type="entry name" value="CAP_dom"/>
</dbReference>
<accession>A0A9X2DMU9</accession>
<evidence type="ECO:0000259" key="1">
    <source>
        <dbReference type="Pfam" id="PF00188"/>
    </source>
</evidence>
<dbReference type="EMBL" id="JAMBOL010000002">
    <property type="protein sequence ID" value="MCM3713072.1"/>
    <property type="molecule type" value="Genomic_DNA"/>
</dbReference>
<dbReference type="Gene3D" id="3.40.33.10">
    <property type="entry name" value="CAP"/>
    <property type="match status" value="1"/>
</dbReference>
<reference evidence="3" key="1">
    <citation type="submission" date="2022-05" db="EMBL/GenBank/DDBJ databases">
        <title>Comparative Genomics of Spacecraft Associated Microbes.</title>
        <authorList>
            <person name="Tran M.T."/>
            <person name="Wright A."/>
            <person name="Seuylemezian A."/>
            <person name="Eisen J."/>
            <person name="Coil D."/>
        </authorList>
    </citation>
    <scope>NUCLEOTIDE SEQUENCE</scope>
    <source>
        <strain evidence="3">214.1.1</strain>
    </source>
</reference>
<dbReference type="RefSeq" id="WP_251221908.1">
    <property type="nucleotide sequence ID" value="NZ_JAMBOL010000002.1"/>
</dbReference>
<dbReference type="SUPFAM" id="SSF55797">
    <property type="entry name" value="PR-1-like"/>
    <property type="match status" value="1"/>
</dbReference>
<evidence type="ECO:0000313" key="3">
    <source>
        <dbReference type="EMBL" id="MCM3713072.1"/>
    </source>
</evidence>
<dbReference type="InterPro" id="IPR029410">
    <property type="entry name" value="CAP_assoc"/>
</dbReference>
<gene>
    <name evidence="3" type="ORF">M3202_03180</name>
</gene>
<dbReference type="Proteomes" id="UP001139179">
    <property type="component" value="Unassembled WGS sequence"/>
</dbReference>
<dbReference type="InterPro" id="IPR035940">
    <property type="entry name" value="CAP_sf"/>
</dbReference>
<dbReference type="AlphaFoldDB" id="A0A9X2DMU9"/>
<comment type="caution">
    <text evidence="3">The sequence shown here is derived from an EMBL/GenBank/DDBJ whole genome shotgun (WGS) entry which is preliminary data.</text>
</comment>
<evidence type="ECO:0000313" key="4">
    <source>
        <dbReference type="Proteomes" id="UP001139179"/>
    </source>
</evidence>
<proteinExistence type="predicted"/>
<dbReference type="Pfam" id="PF14504">
    <property type="entry name" value="CAP_assoc_N"/>
    <property type="match status" value="1"/>
</dbReference>
<feature type="domain" description="SCP" evidence="1">
    <location>
        <begin position="240"/>
        <end position="350"/>
    </location>
</feature>
<organism evidence="3 4">
    <name type="scientific">Halalkalibacter oceani</name>
    <dbReference type="NCBI Taxonomy" id="1653776"/>
    <lineage>
        <taxon>Bacteria</taxon>
        <taxon>Bacillati</taxon>
        <taxon>Bacillota</taxon>
        <taxon>Bacilli</taxon>
        <taxon>Bacillales</taxon>
        <taxon>Bacillaceae</taxon>
        <taxon>Halalkalibacter</taxon>
    </lineage>
</organism>
<name>A0A9X2DMU9_9BACI</name>